<dbReference type="SMART" id="SM00871">
    <property type="entry name" value="AraC_E_bind"/>
    <property type="match status" value="1"/>
</dbReference>
<dbReference type="InterPro" id="IPR011256">
    <property type="entry name" value="Reg_factor_effector_dom_sf"/>
</dbReference>
<evidence type="ECO:0000313" key="3">
    <source>
        <dbReference type="Proteomes" id="UP000448292"/>
    </source>
</evidence>
<feature type="domain" description="AraC effector-binding" evidence="1">
    <location>
        <begin position="1"/>
        <end position="153"/>
    </location>
</feature>
<dbReference type="RefSeq" id="WP_144304474.1">
    <property type="nucleotide sequence ID" value="NZ_QMIE01000023.1"/>
</dbReference>
<dbReference type="AlphaFoldDB" id="A0A7M3MAW4"/>
<dbReference type="Proteomes" id="UP000448292">
    <property type="component" value="Unassembled WGS sequence"/>
</dbReference>
<dbReference type="OrthoDB" id="5337216at2"/>
<accession>A0A7M3MAW4</accession>
<evidence type="ECO:0000259" key="1">
    <source>
        <dbReference type="SMART" id="SM00871"/>
    </source>
</evidence>
<organism evidence="2 3">
    <name type="scientific">Oceanidesulfovibrio indonesiensis</name>
    <dbReference type="NCBI Taxonomy" id="54767"/>
    <lineage>
        <taxon>Bacteria</taxon>
        <taxon>Pseudomonadati</taxon>
        <taxon>Thermodesulfobacteriota</taxon>
        <taxon>Desulfovibrionia</taxon>
        <taxon>Desulfovibrionales</taxon>
        <taxon>Desulfovibrionaceae</taxon>
        <taxon>Oceanidesulfovibrio</taxon>
    </lineage>
</organism>
<gene>
    <name evidence="2" type="ORF">DPQ33_17265</name>
</gene>
<keyword evidence="3" id="KW-1185">Reference proteome</keyword>
<reference evidence="2 3" key="1">
    <citation type="submission" date="2018-06" db="EMBL/GenBank/DDBJ databases">
        <title>Complete genome of Desulfovibrio indonesiensis P37SLT.</title>
        <authorList>
            <person name="Crispim J.S."/>
            <person name="Vidigal P.M.P."/>
            <person name="Silva L.C.F."/>
            <person name="Laguardia C.N."/>
            <person name="Araujo L.C."/>
            <person name="Dias R.S."/>
            <person name="Sousa M.P."/>
            <person name="Paula S.O."/>
            <person name="Silva C."/>
        </authorList>
    </citation>
    <scope>NUCLEOTIDE SEQUENCE [LARGE SCALE GENOMIC DNA]</scope>
    <source>
        <strain evidence="2 3">P37SLT</strain>
    </source>
</reference>
<dbReference type="SUPFAM" id="SSF55136">
    <property type="entry name" value="Probable bacterial effector-binding domain"/>
    <property type="match status" value="1"/>
</dbReference>
<name>A0A7M3MAW4_9BACT</name>
<dbReference type="InterPro" id="IPR029442">
    <property type="entry name" value="GyrI-like"/>
</dbReference>
<dbReference type="Gene3D" id="3.20.80.10">
    <property type="entry name" value="Regulatory factor, effector binding domain"/>
    <property type="match status" value="1"/>
</dbReference>
<dbReference type="InterPro" id="IPR010499">
    <property type="entry name" value="AraC_E-bd"/>
</dbReference>
<dbReference type="PANTHER" id="PTHR40055">
    <property type="entry name" value="TRANSCRIPTIONAL REGULATOR YGIV-RELATED"/>
    <property type="match status" value="1"/>
</dbReference>
<sequence length="153" mass="16921">MNVEIVKVGPKKLACVRHAGPYQESFKAWGSLMARAASKGLQRPEAKYLGFSHDDPNVTPAAELRYDACITVHDGAEGDGDVQISELVGGEYAKYLHKGPYDGLMKVYSNLYTKWLPESGREARHEPPFGKCLNDPNSTPPEDLLTEVYIPLE</sequence>
<evidence type="ECO:0000313" key="2">
    <source>
        <dbReference type="EMBL" id="TVM14531.1"/>
    </source>
</evidence>
<dbReference type="EMBL" id="QMIE01000023">
    <property type="protein sequence ID" value="TVM14531.1"/>
    <property type="molecule type" value="Genomic_DNA"/>
</dbReference>
<dbReference type="InterPro" id="IPR050908">
    <property type="entry name" value="SmbC-like"/>
</dbReference>
<proteinExistence type="predicted"/>
<dbReference type="PANTHER" id="PTHR40055:SF1">
    <property type="entry name" value="TRANSCRIPTIONAL REGULATOR YGIV-RELATED"/>
    <property type="match status" value="1"/>
</dbReference>
<dbReference type="Pfam" id="PF06445">
    <property type="entry name" value="GyrI-like"/>
    <property type="match status" value="1"/>
</dbReference>
<protein>
    <submittedName>
        <fullName evidence="2">GyrI-like domain-containing protein</fullName>
    </submittedName>
</protein>
<comment type="caution">
    <text evidence="2">The sequence shown here is derived from an EMBL/GenBank/DDBJ whole genome shotgun (WGS) entry which is preliminary data.</text>
</comment>